<reference evidence="1" key="1">
    <citation type="journal article" date="2015" name="Nature">
        <title>Complex archaea that bridge the gap between prokaryotes and eukaryotes.</title>
        <authorList>
            <person name="Spang A."/>
            <person name="Saw J.H."/>
            <person name="Jorgensen S.L."/>
            <person name="Zaremba-Niedzwiedzka K."/>
            <person name="Martijn J."/>
            <person name="Lind A.E."/>
            <person name="van Eijk R."/>
            <person name="Schleper C."/>
            <person name="Guy L."/>
            <person name="Ettema T.J."/>
        </authorList>
    </citation>
    <scope>NUCLEOTIDE SEQUENCE</scope>
</reference>
<accession>A0A0F9F8G6</accession>
<evidence type="ECO:0000313" key="1">
    <source>
        <dbReference type="EMBL" id="KKL53530.1"/>
    </source>
</evidence>
<proteinExistence type="predicted"/>
<sequence length="72" mass="8145">MPFGVEEFHQDKYNPVAGKKCEDAIMSLAQYEGLVVAKGSLSAKKEYLEFLDYIAYFVSSQTDRVESEAQDE</sequence>
<name>A0A0F9F8G6_9ZZZZ</name>
<organism evidence="1">
    <name type="scientific">marine sediment metagenome</name>
    <dbReference type="NCBI Taxonomy" id="412755"/>
    <lineage>
        <taxon>unclassified sequences</taxon>
        <taxon>metagenomes</taxon>
        <taxon>ecological metagenomes</taxon>
    </lineage>
</organism>
<gene>
    <name evidence="1" type="ORF">LCGC14_2274550</name>
</gene>
<dbReference type="AlphaFoldDB" id="A0A0F9F8G6"/>
<dbReference type="EMBL" id="LAZR01031514">
    <property type="protein sequence ID" value="KKL53530.1"/>
    <property type="molecule type" value="Genomic_DNA"/>
</dbReference>
<protein>
    <submittedName>
        <fullName evidence="1">Uncharacterized protein</fullName>
    </submittedName>
</protein>
<comment type="caution">
    <text evidence="1">The sequence shown here is derived from an EMBL/GenBank/DDBJ whole genome shotgun (WGS) entry which is preliminary data.</text>
</comment>